<evidence type="ECO:0000313" key="4">
    <source>
        <dbReference type="Proteomes" id="UP000184082"/>
    </source>
</evidence>
<dbReference type="EMBL" id="FRAJ01000006">
    <property type="protein sequence ID" value="SHJ93245.1"/>
    <property type="molecule type" value="Genomic_DNA"/>
</dbReference>
<evidence type="ECO:0000256" key="1">
    <source>
        <dbReference type="PROSITE-ProRule" id="PRU00182"/>
    </source>
</evidence>
<dbReference type="PROSITE" id="PS50889">
    <property type="entry name" value="S4"/>
    <property type="match status" value="1"/>
</dbReference>
<dbReference type="InterPro" id="IPR014330">
    <property type="entry name" value="RNA-bd_S4-rel_YaaA"/>
</dbReference>
<proteinExistence type="predicted"/>
<dbReference type="Proteomes" id="UP000184082">
    <property type="component" value="Unassembled WGS sequence"/>
</dbReference>
<keyword evidence="1" id="KW-0694">RNA-binding</keyword>
<evidence type="ECO:0000313" key="3">
    <source>
        <dbReference type="EMBL" id="SHJ93245.1"/>
    </source>
</evidence>
<dbReference type="AlphaFoldDB" id="A0A1M6NBZ6"/>
<dbReference type="GO" id="GO:0003723">
    <property type="term" value="F:RNA binding"/>
    <property type="evidence" value="ECO:0007669"/>
    <property type="project" value="UniProtKB-KW"/>
</dbReference>
<dbReference type="InterPro" id="IPR002942">
    <property type="entry name" value="S4_RNA-bd"/>
</dbReference>
<dbReference type="InterPro" id="IPR036986">
    <property type="entry name" value="S4_RNA-bd_sf"/>
</dbReference>
<evidence type="ECO:0000259" key="2">
    <source>
        <dbReference type="SMART" id="SM00363"/>
    </source>
</evidence>
<dbReference type="Gene3D" id="3.10.290.10">
    <property type="entry name" value="RNA-binding S4 domain"/>
    <property type="match status" value="1"/>
</dbReference>
<dbReference type="SUPFAM" id="SSF55174">
    <property type="entry name" value="Alpha-L RNA-binding motif"/>
    <property type="match status" value="1"/>
</dbReference>
<feature type="domain" description="RNA-binding S4" evidence="2">
    <location>
        <begin position="11"/>
        <end position="71"/>
    </location>
</feature>
<keyword evidence="4" id="KW-1185">Reference proteome</keyword>
<accession>A0A1M6NBZ6</accession>
<dbReference type="RefSeq" id="WP_072966109.1">
    <property type="nucleotide sequence ID" value="NZ_FRAJ01000006.1"/>
</dbReference>
<dbReference type="Pfam" id="PF13275">
    <property type="entry name" value="S4_2"/>
    <property type="match status" value="1"/>
</dbReference>
<dbReference type="CDD" id="cd00165">
    <property type="entry name" value="S4"/>
    <property type="match status" value="1"/>
</dbReference>
<dbReference type="SMART" id="SM00363">
    <property type="entry name" value="S4"/>
    <property type="match status" value="1"/>
</dbReference>
<dbReference type="STRING" id="1121266.SAMN02745883_00820"/>
<sequence>MREISIKTEFIRLDQLLKYCNVVNTGGEAKILIKEGKVKVNGEVILQRGKKIRNRDVIEFNGNKIKVIYEK</sequence>
<reference evidence="3 4" key="1">
    <citation type="submission" date="2016-11" db="EMBL/GenBank/DDBJ databases">
        <authorList>
            <person name="Jaros S."/>
            <person name="Januszkiewicz K."/>
            <person name="Wedrychowicz H."/>
        </authorList>
    </citation>
    <scope>NUCLEOTIDE SEQUENCE [LARGE SCALE GENOMIC DNA]</scope>
    <source>
        <strain evidence="3 4">DSM 14501</strain>
    </source>
</reference>
<protein>
    <submittedName>
        <fullName evidence="3">Ribosome-associated protein</fullName>
    </submittedName>
</protein>
<gene>
    <name evidence="3" type="ORF">SAMN02745883_00820</name>
</gene>
<name>A0A1M6NBZ6_9FIRM</name>
<dbReference type="NCBIfam" id="TIGR02988">
    <property type="entry name" value="YaaA_near_RecF"/>
    <property type="match status" value="1"/>
</dbReference>
<organism evidence="3 4">
    <name type="scientific">Caminicella sporogenes DSM 14501</name>
    <dbReference type="NCBI Taxonomy" id="1121266"/>
    <lineage>
        <taxon>Bacteria</taxon>
        <taxon>Bacillati</taxon>
        <taxon>Bacillota</taxon>
        <taxon>Clostridia</taxon>
        <taxon>Peptostreptococcales</taxon>
        <taxon>Caminicellaceae</taxon>
        <taxon>Caminicella</taxon>
    </lineage>
</organism>